<feature type="region of interest" description="Disordered" evidence="1">
    <location>
        <begin position="1"/>
        <end position="25"/>
    </location>
</feature>
<evidence type="ECO:0000256" key="1">
    <source>
        <dbReference type="SAM" id="MobiDB-lite"/>
    </source>
</evidence>
<dbReference type="EMBL" id="NSIT01000009">
    <property type="protein sequence ID" value="PJE80694.1"/>
    <property type="molecule type" value="Genomic_DNA"/>
</dbReference>
<gene>
    <name evidence="2" type="ORF">CI610_00355</name>
</gene>
<proteinExistence type="predicted"/>
<evidence type="ECO:0000313" key="2">
    <source>
        <dbReference type="EMBL" id="PJE80694.1"/>
    </source>
</evidence>
<organism evidence="2">
    <name type="scientific">invertebrate metagenome</name>
    <dbReference type="NCBI Taxonomy" id="1711999"/>
    <lineage>
        <taxon>unclassified sequences</taxon>
        <taxon>metagenomes</taxon>
        <taxon>organismal metagenomes</taxon>
    </lineage>
</organism>
<name>A0A2H9TBW2_9ZZZZ</name>
<dbReference type="AlphaFoldDB" id="A0A2H9TBW2"/>
<sequence>MRKKKADRLPLGTVPVRPCPETPPAGVLPEAAAVQRADRMAGVFFPAGRAGGGAVS</sequence>
<accession>A0A2H9TBW2</accession>
<comment type="caution">
    <text evidence="2">The sequence shown here is derived from an EMBL/GenBank/DDBJ whole genome shotgun (WGS) entry which is preliminary data.</text>
</comment>
<protein>
    <submittedName>
        <fullName evidence="2">Uncharacterized protein</fullName>
    </submittedName>
</protein>
<reference evidence="2" key="1">
    <citation type="journal article" date="2017" name="Appl. Environ. Microbiol.">
        <title>Molecular characterization of an Endozoicomonas-like organism causing infection in king scallop Pecten maximus L.</title>
        <authorList>
            <person name="Cano I."/>
            <person name="van Aerle R."/>
            <person name="Ross S."/>
            <person name="Verner-Jeffreys D.W."/>
            <person name="Paley R.K."/>
            <person name="Rimmer G."/>
            <person name="Ryder D."/>
            <person name="Hooper P."/>
            <person name="Stone D."/>
            <person name="Feist S.W."/>
        </authorList>
    </citation>
    <scope>NUCLEOTIDE SEQUENCE</scope>
</reference>